<dbReference type="GO" id="GO:0006107">
    <property type="term" value="P:oxaloacetate metabolic process"/>
    <property type="evidence" value="ECO:0007669"/>
    <property type="project" value="TreeGrafter"/>
</dbReference>
<dbReference type="RefSeq" id="WP_059211590.1">
    <property type="nucleotide sequence ID" value="NZ_KQ948683.1"/>
</dbReference>
<dbReference type="PIRSF" id="PIRSF015582">
    <property type="entry name" value="Cit_lyase_B"/>
    <property type="match status" value="1"/>
</dbReference>
<protein>
    <submittedName>
        <fullName evidence="7">Citrate lyase</fullName>
    </submittedName>
</protein>
<feature type="binding site" evidence="4">
    <location>
        <position position="135"/>
    </location>
    <ligand>
        <name>substrate</name>
    </ligand>
</feature>
<dbReference type="EMBL" id="LMWU01000073">
    <property type="protein sequence ID" value="KUN57404.1"/>
    <property type="molecule type" value="Genomic_DNA"/>
</dbReference>
<sequence length="295" mass="30562">MAEDNPVGAVRSCLSVPGSDDRKIAKAAASAVDEIVLDIEDSVPPAGKAGARDLVASWLNRSAEIGPRIAVRVNAPRTPWCHEDVIVCAGRAGAASIVLPKVESAGDLAFVERLLDGVEAAAGRVEPVTVQALIETAAGLANLREIVTATPRLTTLIIGYADLAASLGRAADVPAETWLRAQDGVLTAARSAGLAALDGPYLGVAADERFAEHVQRAAQLGFDGKWVIHPGQIQPVNEAFTPTADEVERARAVLAALERGRVQAKGAVALDGRMLDEAVALSARRVLAKAGGSRA</sequence>
<reference evidence="7 8" key="1">
    <citation type="submission" date="2015-10" db="EMBL/GenBank/DDBJ databases">
        <title>Draft genome sequence of Streptomyces canus DSM 40017, type strain for the species Streptomyces canus.</title>
        <authorList>
            <person name="Ruckert C."/>
            <person name="Winkler A."/>
            <person name="Kalinowski J."/>
            <person name="Kampfer P."/>
            <person name="Glaeser S."/>
        </authorList>
    </citation>
    <scope>NUCLEOTIDE SEQUENCE [LARGE SCALE GENOMIC DNA]</scope>
    <source>
        <strain evidence="7 8">DSM 40017</strain>
    </source>
</reference>
<dbReference type="GO" id="GO:0016829">
    <property type="term" value="F:lyase activity"/>
    <property type="evidence" value="ECO:0007669"/>
    <property type="project" value="UniProtKB-KW"/>
</dbReference>
<evidence type="ECO:0000256" key="2">
    <source>
        <dbReference type="ARBA" id="ARBA00022723"/>
    </source>
</evidence>
<dbReference type="Pfam" id="PF03328">
    <property type="entry name" value="HpcH_HpaI"/>
    <property type="match status" value="1"/>
</dbReference>
<dbReference type="PANTHER" id="PTHR32308">
    <property type="entry name" value="LYASE BETA SUBUNIT, PUTATIVE (AFU_ORTHOLOGUE AFUA_4G13030)-RELATED"/>
    <property type="match status" value="1"/>
</dbReference>
<proteinExistence type="predicted"/>
<comment type="cofactor">
    <cofactor evidence="1">
        <name>Mg(2+)</name>
        <dbReference type="ChEBI" id="CHEBI:18420"/>
    </cofactor>
</comment>
<dbReference type="Proteomes" id="UP000053669">
    <property type="component" value="Unassembled WGS sequence"/>
</dbReference>
<dbReference type="AlphaFoldDB" id="A0A117QW51"/>
<dbReference type="PANTHER" id="PTHR32308:SF0">
    <property type="entry name" value="HPCH_HPAI ALDOLASE_CITRATE LYASE DOMAIN-CONTAINING PROTEIN"/>
    <property type="match status" value="1"/>
</dbReference>
<keyword evidence="2 5" id="KW-0479">Metal-binding</keyword>
<evidence type="ECO:0000313" key="7">
    <source>
        <dbReference type="EMBL" id="KUN57404.1"/>
    </source>
</evidence>
<organism evidence="7 8">
    <name type="scientific">Streptomyces canus</name>
    <dbReference type="NCBI Taxonomy" id="58343"/>
    <lineage>
        <taxon>Bacteria</taxon>
        <taxon>Bacillati</taxon>
        <taxon>Actinomycetota</taxon>
        <taxon>Actinomycetes</taxon>
        <taxon>Kitasatosporales</taxon>
        <taxon>Streptomycetaceae</taxon>
        <taxon>Streptomyces</taxon>
        <taxon>Streptomyces aurantiacus group</taxon>
    </lineage>
</organism>
<evidence type="ECO:0000259" key="6">
    <source>
        <dbReference type="Pfam" id="PF03328"/>
    </source>
</evidence>
<dbReference type="SUPFAM" id="SSF51621">
    <property type="entry name" value="Phosphoenolpyruvate/pyruvate domain"/>
    <property type="match status" value="1"/>
</dbReference>
<dbReference type="InterPro" id="IPR040442">
    <property type="entry name" value="Pyrv_kinase-like_dom_sf"/>
</dbReference>
<name>A0A117QW51_9ACTN</name>
<dbReference type="InterPro" id="IPR005000">
    <property type="entry name" value="Aldolase/citrate-lyase_domain"/>
</dbReference>
<evidence type="ECO:0000256" key="4">
    <source>
        <dbReference type="PIRSR" id="PIRSR015582-1"/>
    </source>
</evidence>
<feature type="binding site" evidence="5">
    <location>
        <position position="162"/>
    </location>
    <ligand>
        <name>Mg(2+)</name>
        <dbReference type="ChEBI" id="CHEBI:18420"/>
    </ligand>
</feature>
<dbReference type="Gene3D" id="3.20.20.60">
    <property type="entry name" value="Phosphoenolpyruvate-binding domains"/>
    <property type="match status" value="1"/>
</dbReference>
<dbReference type="GO" id="GO:0000287">
    <property type="term" value="F:magnesium ion binding"/>
    <property type="evidence" value="ECO:0007669"/>
    <property type="project" value="TreeGrafter"/>
</dbReference>
<evidence type="ECO:0000256" key="3">
    <source>
        <dbReference type="ARBA" id="ARBA00022842"/>
    </source>
</evidence>
<dbReference type="InterPro" id="IPR015813">
    <property type="entry name" value="Pyrv/PenolPyrv_kinase-like_dom"/>
</dbReference>
<feature type="domain" description="HpcH/HpaI aldolase/citrate lyase" evidence="6">
    <location>
        <begin position="11"/>
        <end position="230"/>
    </location>
</feature>
<feature type="binding site" evidence="5">
    <location>
        <position position="135"/>
    </location>
    <ligand>
        <name>Mg(2+)</name>
        <dbReference type="ChEBI" id="CHEBI:18420"/>
    </ligand>
</feature>
<dbReference type="InterPro" id="IPR011206">
    <property type="entry name" value="Citrate_lyase_beta/mcl1/mcl2"/>
</dbReference>
<gene>
    <name evidence="7" type="ORF">AQJ46_47570</name>
</gene>
<keyword evidence="7" id="KW-0456">Lyase</keyword>
<accession>A0A117QW51</accession>
<evidence type="ECO:0000313" key="8">
    <source>
        <dbReference type="Proteomes" id="UP000053669"/>
    </source>
</evidence>
<dbReference type="STRING" id="58343.AQJ46_47570"/>
<comment type="caution">
    <text evidence="7">The sequence shown here is derived from an EMBL/GenBank/DDBJ whole genome shotgun (WGS) entry which is preliminary data.</text>
</comment>
<evidence type="ECO:0000256" key="5">
    <source>
        <dbReference type="PIRSR" id="PIRSR015582-2"/>
    </source>
</evidence>
<keyword evidence="3 5" id="KW-0460">Magnesium</keyword>
<feature type="binding site" evidence="4">
    <location>
        <position position="72"/>
    </location>
    <ligand>
        <name>substrate</name>
    </ligand>
</feature>
<evidence type="ECO:0000256" key="1">
    <source>
        <dbReference type="ARBA" id="ARBA00001946"/>
    </source>
</evidence>